<accession>A0A4D7QTU7</accession>
<dbReference type="GO" id="GO:0005829">
    <property type="term" value="C:cytosol"/>
    <property type="evidence" value="ECO:0007669"/>
    <property type="project" value="TreeGrafter"/>
</dbReference>
<keyword evidence="4" id="KW-0808">Transferase</keyword>
<evidence type="ECO:0000313" key="5">
    <source>
        <dbReference type="EMBL" id="QCK88477.1"/>
    </source>
</evidence>
<name>A0A4D7QTU7_9HYPH</name>
<dbReference type="PANTHER" id="PTHR11739">
    <property type="entry name" value="CITRATE SYNTHASE"/>
    <property type="match status" value="1"/>
</dbReference>
<evidence type="ECO:0000313" key="6">
    <source>
        <dbReference type="Proteomes" id="UP000298588"/>
    </source>
</evidence>
<keyword evidence="6" id="KW-1185">Reference proteome</keyword>
<dbReference type="EMBL" id="CP039865">
    <property type="protein sequence ID" value="QCK88477.1"/>
    <property type="molecule type" value="Genomic_DNA"/>
</dbReference>
<organism evidence="5 6">
    <name type="scientific">Phreatobacter aquaticus</name>
    <dbReference type="NCBI Taxonomy" id="2570229"/>
    <lineage>
        <taxon>Bacteria</taxon>
        <taxon>Pseudomonadati</taxon>
        <taxon>Pseudomonadota</taxon>
        <taxon>Alphaproteobacteria</taxon>
        <taxon>Hyphomicrobiales</taxon>
        <taxon>Phreatobacteraceae</taxon>
        <taxon>Phreatobacter</taxon>
    </lineage>
</organism>
<evidence type="ECO:0000256" key="3">
    <source>
        <dbReference type="ARBA" id="ARBA00012972"/>
    </source>
</evidence>
<dbReference type="Pfam" id="PF00285">
    <property type="entry name" value="Citrate_synt"/>
    <property type="match status" value="1"/>
</dbReference>
<dbReference type="KEGG" id="paqt:E8L99_23315"/>
<dbReference type="PRINTS" id="PR00143">
    <property type="entry name" value="CITRTSNTHASE"/>
</dbReference>
<dbReference type="CDD" id="cd06102">
    <property type="entry name" value="citrate_synt_like_2"/>
    <property type="match status" value="1"/>
</dbReference>
<dbReference type="RefSeq" id="WP_137101803.1">
    <property type="nucleotide sequence ID" value="NZ_CP039865.1"/>
</dbReference>
<dbReference type="Gene3D" id="1.10.230.10">
    <property type="entry name" value="Cytochrome P450-Terp, domain 2"/>
    <property type="match status" value="1"/>
</dbReference>
<dbReference type="AlphaFoldDB" id="A0A4D7QTU7"/>
<dbReference type="Gene3D" id="1.10.580.10">
    <property type="entry name" value="Citrate Synthase, domain 1"/>
    <property type="match status" value="2"/>
</dbReference>
<evidence type="ECO:0000256" key="4">
    <source>
        <dbReference type="ARBA" id="ARBA00022679"/>
    </source>
</evidence>
<evidence type="ECO:0000256" key="1">
    <source>
        <dbReference type="ARBA" id="ARBA00004751"/>
    </source>
</evidence>
<dbReference type="InterPro" id="IPR016143">
    <property type="entry name" value="Citrate_synth-like_sm_a-sub"/>
</dbReference>
<dbReference type="GO" id="GO:0036440">
    <property type="term" value="F:citrate synthase activity"/>
    <property type="evidence" value="ECO:0007669"/>
    <property type="project" value="UniProtKB-EC"/>
</dbReference>
<dbReference type="EC" id="2.3.3.16" evidence="3"/>
<dbReference type="UniPathway" id="UPA00223">
    <property type="reaction ID" value="UER00717"/>
</dbReference>
<proteinExistence type="inferred from homology"/>
<protein>
    <recommendedName>
        <fullName evidence="3">citrate synthase (unknown stereospecificity)</fullName>
        <ecNumber evidence="3">2.3.3.16</ecNumber>
    </recommendedName>
</protein>
<reference evidence="5 6" key="1">
    <citation type="submission" date="2019-04" db="EMBL/GenBank/DDBJ databases">
        <title>Phreatobacter aquaticus sp. nov.</title>
        <authorList>
            <person name="Choi A."/>
            <person name="Baek K."/>
        </authorList>
    </citation>
    <scope>NUCLEOTIDE SEQUENCE [LARGE SCALE GENOMIC DNA]</scope>
    <source>
        <strain evidence="5 6">NMCR1094</strain>
    </source>
</reference>
<dbReference type="GO" id="GO:0006099">
    <property type="term" value="P:tricarboxylic acid cycle"/>
    <property type="evidence" value="ECO:0007669"/>
    <property type="project" value="UniProtKB-UniPathway"/>
</dbReference>
<dbReference type="PANTHER" id="PTHR11739:SF4">
    <property type="entry name" value="CITRATE SYNTHASE, PEROXISOMAL"/>
    <property type="match status" value="1"/>
</dbReference>
<dbReference type="OrthoDB" id="9786046at2"/>
<gene>
    <name evidence="5" type="ORF">E8L99_23315</name>
</gene>
<dbReference type="Proteomes" id="UP000298588">
    <property type="component" value="Chromosome"/>
</dbReference>
<dbReference type="SUPFAM" id="SSF48256">
    <property type="entry name" value="Citrate synthase"/>
    <property type="match status" value="1"/>
</dbReference>
<evidence type="ECO:0000256" key="2">
    <source>
        <dbReference type="ARBA" id="ARBA00010566"/>
    </source>
</evidence>
<dbReference type="GO" id="GO:0005975">
    <property type="term" value="P:carbohydrate metabolic process"/>
    <property type="evidence" value="ECO:0007669"/>
    <property type="project" value="TreeGrafter"/>
</dbReference>
<dbReference type="InterPro" id="IPR002020">
    <property type="entry name" value="Citrate_synthase"/>
</dbReference>
<comment type="similarity">
    <text evidence="2">Belongs to the citrate synthase family.</text>
</comment>
<comment type="pathway">
    <text evidence="1">Carbohydrate metabolism; tricarboxylic acid cycle; isocitrate from oxaloacetate: step 1/2.</text>
</comment>
<dbReference type="InterPro" id="IPR036969">
    <property type="entry name" value="Citrate_synthase_sf"/>
</dbReference>
<dbReference type="InterPro" id="IPR016142">
    <property type="entry name" value="Citrate_synth-like_lrg_a-sub"/>
</dbReference>
<sequence length="384" mass="40420">MAGWITREEALHRLKVRPQTLYAYVSRGRVGTRPDEADPRRSQYSADDIAGLVGRRARGKRPQAIAASAIAWGEPIIETGISTVAHGRLFYRGRDAVTLAASASLEEVAALLWEAPGPVVFLADAGLAAADSRSVQVRAFSTLALAAAEAPPSLGRRPEVLRAEGAALVARLAAAYQVPSTSGVALHQRVAEAWSLSGDAADFVRWALVLQAEHELNASAFATRVAASTGAPLAACVLAGFSTLQGPLHGYATANVEALAEDARRLSVARVIEPYLTTGRRVPGFGHPLYPDGDPRAAALIERFGLPDIHRDLMAAVVAATGIAPNVDFALVALAERFGLPGGTAFQLFSMGRVVGWLAHAMEQGAQGSLIRPRGHYVGPPVEA</sequence>